<dbReference type="Gene3D" id="3.40.190.10">
    <property type="entry name" value="Periplasmic binding protein-like II"/>
    <property type="match status" value="2"/>
</dbReference>
<gene>
    <name evidence="1" type="primary">nrtA</name>
    <name evidence="1" type="ORF">HLPCO_000730</name>
</gene>
<sequence>MEMKKIIFMFLSISMFLLIVACGNGTPEKETIKIGFMPSLGAVPYVYALEEGLYEEAGLDVEIRIFMNANERDAAVIGGHLDGMNTDYVMLGHNLENDVDLIVTAKTEEKFMLVANQAYTETDLSETDGAKVGTFENGILDYLVTKIAEENSVSYTKVGIPSVPARKAALVTDPSNDGLHMAILPDPFATLAGGTKMWNNIDEELNVTSLVFRKEFVDEHGDALRKFFNTTDDAINELKTKEYNEYKSYIVKHNILTADTVDLVTVQEFHNLELPDQTQFNNVMAWMYENDLITEEYRLNDLTFNWKE</sequence>
<keyword evidence="2" id="KW-1185">Reference proteome</keyword>
<dbReference type="PANTHER" id="PTHR30024:SF42">
    <property type="entry name" value="ALIPHATIC SULFONATES-BINDING PROTEIN-RELATED"/>
    <property type="match status" value="1"/>
</dbReference>
<dbReference type="SUPFAM" id="SSF53850">
    <property type="entry name" value="Periplasmic binding protein-like II"/>
    <property type="match status" value="1"/>
</dbReference>
<dbReference type="EMBL" id="AFNU02000002">
    <property type="protein sequence ID" value="ERJ13111.1"/>
    <property type="molecule type" value="Genomic_DNA"/>
</dbReference>
<protein>
    <submittedName>
        <fullName evidence="1">ABC transporter nitrate-binding protein</fullName>
    </submittedName>
</protein>
<dbReference type="PANTHER" id="PTHR30024">
    <property type="entry name" value="ALIPHATIC SULFONATES-BINDING PROTEIN-RELATED"/>
    <property type="match status" value="1"/>
</dbReference>
<evidence type="ECO:0000313" key="1">
    <source>
        <dbReference type="EMBL" id="ERJ13111.1"/>
    </source>
</evidence>
<comment type="caution">
    <text evidence="1">The sequence shown here is derived from an EMBL/GenBank/DDBJ whole genome shotgun (WGS) entry which is preliminary data.</text>
</comment>
<dbReference type="eggNOG" id="COG0715">
    <property type="taxonomic scope" value="Bacteria"/>
</dbReference>
<evidence type="ECO:0000313" key="2">
    <source>
        <dbReference type="Proteomes" id="UP000005707"/>
    </source>
</evidence>
<organism evidence="1 2">
    <name type="scientific">Haloplasma contractile SSD-17B</name>
    <dbReference type="NCBI Taxonomy" id="1033810"/>
    <lineage>
        <taxon>Bacteria</taxon>
        <taxon>Bacillati</taxon>
        <taxon>Mycoplasmatota</taxon>
        <taxon>Mollicutes</taxon>
        <taxon>Haloplasmatales</taxon>
        <taxon>Haloplasmataceae</taxon>
        <taxon>Haloplasma</taxon>
    </lineage>
</organism>
<reference evidence="1 2" key="2">
    <citation type="journal article" date="2013" name="PLoS ONE">
        <title>INDIGO - INtegrated Data Warehouse of MIcrobial GenOmes with Examples from the Red Sea Extremophiles.</title>
        <authorList>
            <person name="Alam I."/>
            <person name="Antunes A."/>
            <person name="Kamau A.A."/>
            <person name="Ba Alawi W."/>
            <person name="Kalkatawi M."/>
            <person name="Stingl U."/>
            <person name="Bajic V.B."/>
        </authorList>
    </citation>
    <scope>NUCLEOTIDE SEQUENCE [LARGE SCALE GENOMIC DNA]</scope>
    <source>
        <strain evidence="1 2">SSD-17B</strain>
    </source>
</reference>
<dbReference type="PROSITE" id="PS51257">
    <property type="entry name" value="PROKAR_LIPOPROTEIN"/>
    <property type="match status" value="1"/>
</dbReference>
<dbReference type="Pfam" id="PF13379">
    <property type="entry name" value="NMT1_2"/>
    <property type="match status" value="1"/>
</dbReference>
<reference evidence="1 2" key="1">
    <citation type="journal article" date="2011" name="J. Bacteriol.">
        <title>Genome sequence of Haloplasma contractile, an unusual contractile bacterium from a deep-sea anoxic brine lake.</title>
        <authorList>
            <person name="Antunes A."/>
            <person name="Alam I."/>
            <person name="El Dorry H."/>
            <person name="Siam R."/>
            <person name="Robertson A."/>
            <person name="Bajic V.B."/>
            <person name="Stingl U."/>
        </authorList>
    </citation>
    <scope>NUCLEOTIDE SEQUENCE [LARGE SCALE GENOMIC DNA]</scope>
    <source>
        <strain evidence="1 2">SSD-17B</strain>
    </source>
</reference>
<name>U2EEI7_9MOLU</name>
<accession>U2EEI7</accession>
<dbReference type="Proteomes" id="UP000005707">
    <property type="component" value="Unassembled WGS sequence"/>
</dbReference>
<proteinExistence type="predicted"/>
<dbReference type="STRING" id="1033810.HLPCO_000730"/>
<dbReference type="InParanoid" id="U2EEI7"/>
<dbReference type="AlphaFoldDB" id="U2EEI7"/>